<dbReference type="RefSeq" id="WP_113879001.1">
    <property type="nucleotide sequence ID" value="NZ_QNSA01000001.1"/>
</dbReference>
<dbReference type="PANTHER" id="PTHR18964:SF174">
    <property type="entry name" value="D-ALLOSE KINASE-RELATED"/>
    <property type="match status" value="1"/>
</dbReference>
<evidence type="ECO:0000313" key="5">
    <source>
        <dbReference type="Proteomes" id="UP000253065"/>
    </source>
</evidence>
<dbReference type="InterPro" id="IPR043129">
    <property type="entry name" value="ATPase_NBD"/>
</dbReference>
<evidence type="ECO:0000256" key="1">
    <source>
        <dbReference type="ARBA" id="ARBA00023277"/>
    </source>
</evidence>
<proteinExistence type="predicted"/>
<dbReference type="EMBL" id="QPJB01000001">
    <property type="protein sequence ID" value="RCW38035.1"/>
    <property type="molecule type" value="Genomic_DNA"/>
</dbReference>
<organism evidence="3 4">
    <name type="scientific">Marinobacter nauticus</name>
    <name type="common">Marinobacter hydrocarbonoclasticus</name>
    <name type="synonym">Marinobacter aquaeolei</name>
    <dbReference type="NCBI Taxonomy" id="2743"/>
    <lineage>
        <taxon>Bacteria</taxon>
        <taxon>Pseudomonadati</taxon>
        <taxon>Pseudomonadota</taxon>
        <taxon>Gammaproteobacteria</taxon>
        <taxon>Pseudomonadales</taxon>
        <taxon>Marinobacteraceae</taxon>
        <taxon>Marinobacter</taxon>
    </lineage>
</organism>
<keyword evidence="1" id="KW-0119">Carbohydrate metabolism</keyword>
<dbReference type="EMBL" id="QNSA01000001">
    <property type="protein sequence ID" value="RBP77189.1"/>
    <property type="molecule type" value="Genomic_DNA"/>
</dbReference>
<dbReference type="Proteomes" id="UP000253065">
    <property type="component" value="Unassembled WGS sequence"/>
</dbReference>
<dbReference type="Proteomes" id="UP000252795">
    <property type="component" value="Unassembled WGS sequence"/>
</dbReference>
<keyword evidence="3" id="KW-0808">Transferase</keyword>
<evidence type="ECO:0000313" key="2">
    <source>
        <dbReference type="EMBL" id="RBP77189.1"/>
    </source>
</evidence>
<dbReference type="Pfam" id="PF00480">
    <property type="entry name" value="ROK"/>
    <property type="match status" value="1"/>
</dbReference>
<dbReference type="GO" id="GO:0004396">
    <property type="term" value="F:hexokinase activity"/>
    <property type="evidence" value="ECO:0007669"/>
    <property type="project" value="TreeGrafter"/>
</dbReference>
<protein>
    <submittedName>
        <fullName evidence="3">N-acetylglucosamine kinase</fullName>
    </submittedName>
</protein>
<reference evidence="3 4" key="1">
    <citation type="submission" date="2018-07" db="EMBL/GenBank/DDBJ databases">
        <title>Freshwater and sediment microbial communities from various areas in North America, analyzing microbe dynamics in response to fracking.</title>
        <authorList>
            <person name="Lamendella R."/>
        </authorList>
    </citation>
    <scope>NUCLEOTIDE SEQUENCE [LARGE SCALE GENOMIC DNA]</scope>
    <source>
        <strain evidence="3 4">114E</strain>
        <strain evidence="2 5">114E_o</strain>
    </source>
</reference>
<dbReference type="PANTHER" id="PTHR18964">
    <property type="entry name" value="ROK (REPRESSOR, ORF, KINASE) FAMILY"/>
    <property type="match status" value="1"/>
</dbReference>
<dbReference type="CDD" id="cd24066">
    <property type="entry name" value="ASKHA_NBD_ROK_EcFRK-like"/>
    <property type="match status" value="1"/>
</dbReference>
<comment type="caution">
    <text evidence="3">The sequence shown here is derived from an EMBL/GenBank/DDBJ whole genome shotgun (WGS) entry which is preliminary data.</text>
</comment>
<dbReference type="PROSITE" id="PS01125">
    <property type="entry name" value="ROK"/>
    <property type="match status" value="1"/>
</dbReference>
<evidence type="ECO:0000313" key="3">
    <source>
        <dbReference type="EMBL" id="RCW38035.1"/>
    </source>
</evidence>
<dbReference type="AlphaFoldDB" id="A0A368VCT0"/>
<sequence>MGSNWLIGIDLGGTKTEVILMDRHSQEHFRQRVPTSVGNYQATLQTIHALVQKAEAHAGTTGIPVGIGIPGSVSGKTGRIKNANSTWLNGQPMQQHLRELLQRPVTLTNDANCLALSEATDGAGRNHHTVFAAILGTGCGAGITVNGQLLTGPNGVAGEWGHNPLPWTPEAELQQRPCFCGRYGCNETFLSGTGLSLTHKLHTGQQLPAHIIVENARNGDSQATDTLKQYLEHLARGLAAVINVLDPDIIVLGGGMSNAEQIYRELPGWLSSYVFGGESDTSIVKAAHGDSSGVRGAAWLTSPF</sequence>
<keyword evidence="3" id="KW-0418">Kinase</keyword>
<gene>
    <name evidence="3" type="ORF">DET51_101378</name>
    <name evidence="2" type="ORF">DET64_101379</name>
</gene>
<name>A0A368VCT0_MARNT</name>
<dbReference type="SUPFAM" id="SSF53067">
    <property type="entry name" value="Actin-like ATPase domain"/>
    <property type="match status" value="1"/>
</dbReference>
<dbReference type="InterPro" id="IPR049874">
    <property type="entry name" value="ROK_cs"/>
</dbReference>
<dbReference type="InterPro" id="IPR000600">
    <property type="entry name" value="ROK"/>
</dbReference>
<evidence type="ECO:0000313" key="4">
    <source>
        <dbReference type="Proteomes" id="UP000252795"/>
    </source>
</evidence>
<dbReference type="Gene3D" id="3.30.420.40">
    <property type="match status" value="2"/>
</dbReference>
<accession>A0A368VCT0</accession>
<keyword evidence="5" id="KW-1185">Reference proteome</keyword>